<evidence type="ECO:0000313" key="1">
    <source>
        <dbReference type="EMBL" id="CDF35429.1"/>
    </source>
</evidence>
<dbReference type="InterPro" id="IPR016024">
    <property type="entry name" value="ARM-type_fold"/>
</dbReference>
<dbReference type="AlphaFoldDB" id="R7QBJ7"/>
<gene>
    <name evidence="1" type="ORF">CHC_T00003945001</name>
</gene>
<dbReference type="KEGG" id="ccp:CHC_T00003945001"/>
<evidence type="ECO:0000313" key="2">
    <source>
        <dbReference type="Proteomes" id="UP000012073"/>
    </source>
</evidence>
<protein>
    <submittedName>
        <fullName evidence="1">Uncharacterized protein</fullName>
    </submittedName>
</protein>
<name>R7QBJ7_CHOCR</name>
<proteinExistence type="predicted"/>
<keyword evidence="2" id="KW-1185">Reference proteome</keyword>
<dbReference type="SUPFAM" id="SSF48371">
    <property type="entry name" value="ARM repeat"/>
    <property type="match status" value="1"/>
</dbReference>
<organism evidence="1 2">
    <name type="scientific">Chondrus crispus</name>
    <name type="common">Carrageen Irish moss</name>
    <name type="synonym">Polymorpha crispa</name>
    <dbReference type="NCBI Taxonomy" id="2769"/>
    <lineage>
        <taxon>Eukaryota</taxon>
        <taxon>Rhodophyta</taxon>
        <taxon>Florideophyceae</taxon>
        <taxon>Rhodymeniophycidae</taxon>
        <taxon>Gigartinales</taxon>
        <taxon>Gigartinaceae</taxon>
        <taxon>Chondrus</taxon>
    </lineage>
</organism>
<dbReference type="RefSeq" id="XP_005715248.1">
    <property type="nucleotide sequence ID" value="XM_005715191.1"/>
</dbReference>
<dbReference type="Gramene" id="CDF35429">
    <property type="protein sequence ID" value="CDF35429"/>
    <property type="gene ID" value="CHC_T00003945001"/>
</dbReference>
<dbReference type="EMBL" id="HG001730">
    <property type="protein sequence ID" value="CDF35429.1"/>
    <property type="molecule type" value="Genomic_DNA"/>
</dbReference>
<dbReference type="Proteomes" id="UP000012073">
    <property type="component" value="Unassembled WGS sequence"/>
</dbReference>
<reference evidence="2" key="1">
    <citation type="journal article" date="2013" name="Proc. Natl. Acad. Sci. U.S.A.">
        <title>Genome structure and metabolic features in the red seaweed Chondrus crispus shed light on evolution of the Archaeplastida.</title>
        <authorList>
            <person name="Collen J."/>
            <person name="Porcel B."/>
            <person name="Carre W."/>
            <person name="Ball S.G."/>
            <person name="Chaparro C."/>
            <person name="Tonon T."/>
            <person name="Barbeyron T."/>
            <person name="Michel G."/>
            <person name="Noel B."/>
            <person name="Valentin K."/>
            <person name="Elias M."/>
            <person name="Artiguenave F."/>
            <person name="Arun A."/>
            <person name="Aury J.M."/>
            <person name="Barbosa-Neto J.F."/>
            <person name="Bothwell J.H."/>
            <person name="Bouget F.Y."/>
            <person name="Brillet L."/>
            <person name="Cabello-Hurtado F."/>
            <person name="Capella-Gutierrez S."/>
            <person name="Charrier B."/>
            <person name="Cladiere L."/>
            <person name="Cock J.M."/>
            <person name="Coelho S.M."/>
            <person name="Colleoni C."/>
            <person name="Czjzek M."/>
            <person name="Da Silva C."/>
            <person name="Delage L."/>
            <person name="Denoeud F."/>
            <person name="Deschamps P."/>
            <person name="Dittami S.M."/>
            <person name="Gabaldon T."/>
            <person name="Gachon C.M."/>
            <person name="Groisillier A."/>
            <person name="Herve C."/>
            <person name="Jabbari K."/>
            <person name="Katinka M."/>
            <person name="Kloareg B."/>
            <person name="Kowalczyk N."/>
            <person name="Labadie K."/>
            <person name="Leblanc C."/>
            <person name="Lopez P.J."/>
            <person name="McLachlan D.H."/>
            <person name="Meslet-Cladiere L."/>
            <person name="Moustafa A."/>
            <person name="Nehr Z."/>
            <person name="Nyvall Collen P."/>
            <person name="Panaud O."/>
            <person name="Partensky F."/>
            <person name="Poulain J."/>
            <person name="Rensing S.A."/>
            <person name="Rousvoal S."/>
            <person name="Samson G."/>
            <person name="Symeonidi A."/>
            <person name="Weissenbach J."/>
            <person name="Zambounis A."/>
            <person name="Wincker P."/>
            <person name="Boyen C."/>
        </authorList>
    </citation>
    <scope>NUCLEOTIDE SEQUENCE [LARGE SCALE GENOMIC DNA]</scope>
    <source>
        <strain evidence="2">cv. Stackhouse</strain>
    </source>
</reference>
<sequence>MLYRATIRFLWNRLFVASCRQTMLLRSLAWTLCANWWRILSLPQSVPQVLNASRDVLDCSLCTHPAIDTGTDVSPLADMETFVLQPELNVLFATASEAASRPVSASTHKRLSTAINRLSLNLHDLQARKRNRPSRLLSSFLLQTLPLTLSVFTASLATYSENRSVCREAVVFLGRLVAAICHENALATSMATLRSLRKAAEQCFYALAQKREEDDVPALLETLALVASTRSNTSKQFHHYRSKLLKSLSPMSSKGVPEESFISALRALVLGWLEHSRSPSHWPAAVYFDITKGISSALTIRMEKSNDDGELRNLILSLHDMGQSFIFGVPEPKDTNSIIRLACASGILHSLETVKLHSTIPYIETYVKTLQLLLADKTSSLENFTGRQLLDDFSHTDNEILAVAGVACWSSSSLSTQLTHEQLSVLTSILEVIMINVAMMKKGSNNSNADVDPQLLRSVKGCSEVLGKAYALFSSREGSNNKCVHFLQRLALENHKNIVVERFVLASAVECETTPQDAIALCDLLAFLTTRSATVFNVLATRAVHVVSSDSESMKAACGFLLSLVMDVSTGPNGIRAANLLNVMKQITSHRSKVFFRPSEAGTSGGDEDGHHIFWLPLIRALQRCLLVHRCGENFSIQCIEFFRAVLYTSETSLRPARSALVEELPALMLEEYIFCGNARSEQKRLLQLASVFDALADTVVDSDMISSCLDKVIAASTKLSQREVRLVCVLLLRFMKRCNLDVLETTLSSLRIFVRRGEARKIDFLPLCRLAVLGTDMLRKRHAVEWILGVFDGNVYRGAPTR</sequence>
<dbReference type="GeneID" id="17322965"/>
<accession>R7QBJ7</accession>